<dbReference type="Proteomes" id="UP000051952">
    <property type="component" value="Unassembled WGS sequence"/>
</dbReference>
<keyword evidence="3" id="KW-0378">Hydrolase</keyword>
<dbReference type="InterPro" id="IPR038765">
    <property type="entry name" value="Papain-like_cys_pep_sf"/>
</dbReference>
<dbReference type="GO" id="GO:0006508">
    <property type="term" value="P:proteolysis"/>
    <property type="evidence" value="ECO:0007669"/>
    <property type="project" value="UniProtKB-KW"/>
</dbReference>
<dbReference type="Pfam" id="PF00648">
    <property type="entry name" value="Peptidase_C2"/>
    <property type="match status" value="1"/>
</dbReference>
<dbReference type="PANTHER" id="PTHR10183">
    <property type="entry name" value="CALPAIN"/>
    <property type="match status" value="1"/>
</dbReference>
<evidence type="ECO:0000313" key="7">
    <source>
        <dbReference type="EMBL" id="CUG86079.1"/>
    </source>
</evidence>
<feature type="domain" description="Calpain catalytic" evidence="6">
    <location>
        <begin position="186"/>
        <end position="390"/>
    </location>
</feature>
<sequence length="770" mass="84962">MYFDQDASPAERRMAFGLAPAPDATFAADWDHMGVTSQLVDLRAPYTTHLHPTANEQQTEVLLTSSRHASTTTKLLDHRAEERIEIERERARRNGETYREAPQINKDFIFGGPDFLYREPRVQNKPQQFVKSSFPIPRSASSRDQMLHRNMSAGLLSDDRARCVRDCRRALEEALHSHPSLEGKRLFVDTSFFVGSRAAQYAEGTPVDASVAEPRDVCRLTQLFPEALVFDPDPPQYTLVSTTSRLHHIVAAMEVVRRTPERLMEAIVTTDPKVPAQDFLFDHGMIGVVVFIDGRWEWTIIDDLIAVDDRKQPLHLATVKWDEVCALEERYGCTHSKGDKRRPISWDPPQILELWPLLVLKAFAKTLGSYSALDNGSTISDAVVMMTGDVPMPHRCLSAAYSGEDLSQVLTESQTSYTLIYPRRSGNTATYPGLEFQCPNLLPCILTSIQDFVSSVYCPWGTMKKAVQPRRRHDAPIVEVHYHVELPTDALHIFFERIETFMVPPPSHPQLSVSGVMAPDVPTRLALNISTAVCTELLLCLEQSDPKVQAHLPFSVRRALPFGCISWRVTSTASGAVVAGRSEEVCRQLALHTSMEPGSYAIEILLTMAPSIPFQFTISAPATAVLTLSRGSMDPEVHGVCTRFLQASSLALEEASSCGAFGDRDLEYSPSKKMLSDVLTRRASRLIKPTIAAEVKNAFTDGDILQRGALGEDAAHRALLSLILKGTPGGEAFLQHVHNASSSGGISLAAFNEAIQAATTAGGFSIGQSE</sequence>
<dbReference type="GO" id="GO:0004198">
    <property type="term" value="F:calcium-dependent cysteine-type endopeptidase activity"/>
    <property type="evidence" value="ECO:0007669"/>
    <property type="project" value="InterPro"/>
</dbReference>
<evidence type="ECO:0000259" key="6">
    <source>
        <dbReference type="PROSITE" id="PS50203"/>
    </source>
</evidence>
<dbReference type="InterPro" id="IPR022684">
    <property type="entry name" value="Calpain_cysteine_protease"/>
</dbReference>
<evidence type="ECO:0000313" key="8">
    <source>
        <dbReference type="Proteomes" id="UP000051952"/>
    </source>
</evidence>
<keyword evidence="4" id="KW-0788">Thiol protease</keyword>
<dbReference type="EMBL" id="CYKH01001237">
    <property type="protein sequence ID" value="CUG86079.1"/>
    <property type="molecule type" value="Genomic_DNA"/>
</dbReference>
<dbReference type="SUPFAM" id="SSF54001">
    <property type="entry name" value="Cysteine proteinases"/>
    <property type="match status" value="1"/>
</dbReference>
<reference evidence="8" key="1">
    <citation type="submission" date="2015-09" db="EMBL/GenBank/DDBJ databases">
        <authorList>
            <consortium name="Pathogen Informatics"/>
        </authorList>
    </citation>
    <scope>NUCLEOTIDE SEQUENCE [LARGE SCALE GENOMIC DNA]</scope>
    <source>
        <strain evidence="8">Lake Konstanz</strain>
    </source>
</reference>
<proteinExistence type="inferred from homology"/>
<name>A0A0S4J6I7_BODSA</name>
<dbReference type="PANTHER" id="PTHR10183:SF379">
    <property type="entry name" value="CALPAIN-5"/>
    <property type="match status" value="1"/>
</dbReference>
<keyword evidence="2" id="KW-0645">Protease</keyword>
<comment type="caution">
    <text evidence="5">Lacks conserved residue(s) required for the propagation of feature annotation.</text>
</comment>
<evidence type="ECO:0000256" key="5">
    <source>
        <dbReference type="PROSITE-ProRule" id="PRU00239"/>
    </source>
</evidence>
<dbReference type="VEuPathDB" id="TriTrypDB:BSAL_06485"/>
<accession>A0A0S4J6I7</accession>
<evidence type="ECO:0000256" key="3">
    <source>
        <dbReference type="ARBA" id="ARBA00022801"/>
    </source>
</evidence>
<evidence type="ECO:0000256" key="2">
    <source>
        <dbReference type="ARBA" id="ARBA00022670"/>
    </source>
</evidence>
<dbReference type="AlphaFoldDB" id="A0A0S4J6I7"/>
<gene>
    <name evidence="7" type="ORF">BSAL_06485</name>
</gene>
<keyword evidence="8" id="KW-1185">Reference proteome</keyword>
<protein>
    <recommendedName>
        <fullName evidence="6">Calpain catalytic domain-containing protein</fullName>
    </recommendedName>
</protein>
<evidence type="ECO:0000256" key="4">
    <source>
        <dbReference type="ARBA" id="ARBA00022807"/>
    </source>
</evidence>
<organism evidence="7 8">
    <name type="scientific">Bodo saltans</name>
    <name type="common">Flagellated protozoan</name>
    <dbReference type="NCBI Taxonomy" id="75058"/>
    <lineage>
        <taxon>Eukaryota</taxon>
        <taxon>Discoba</taxon>
        <taxon>Euglenozoa</taxon>
        <taxon>Kinetoplastea</taxon>
        <taxon>Metakinetoplastina</taxon>
        <taxon>Eubodonida</taxon>
        <taxon>Bodonidae</taxon>
        <taxon>Bodo</taxon>
    </lineage>
</organism>
<evidence type="ECO:0000256" key="1">
    <source>
        <dbReference type="ARBA" id="ARBA00007623"/>
    </source>
</evidence>
<comment type="similarity">
    <text evidence="1">Belongs to the peptidase C2 family.</text>
</comment>
<dbReference type="PROSITE" id="PS50203">
    <property type="entry name" value="CALPAIN_CAT"/>
    <property type="match status" value="1"/>
</dbReference>
<dbReference type="InterPro" id="IPR001300">
    <property type="entry name" value="Peptidase_C2_calpain_cat"/>
</dbReference>